<evidence type="ECO:0000256" key="1">
    <source>
        <dbReference type="SAM" id="MobiDB-lite"/>
    </source>
</evidence>
<gene>
    <name evidence="3" type="ORF">JD82_00381</name>
</gene>
<dbReference type="Proteomes" id="UP000317303">
    <property type="component" value="Unassembled WGS sequence"/>
</dbReference>
<protein>
    <submittedName>
        <fullName evidence="3">Alpha/beta hydrolase family protein</fullName>
    </submittedName>
</protein>
<sequence>MVTWADVRQWTGGPLGEAIGALNREYNELITAGEDLGKIGIPDGWSGEAAQAAGSRCGQLVESLGEWTAEIAAVRKACGAASDAIGGVKNGVSEAEELAKANNFSIADDGSITDQGPPPDTPKAQQQAVADERAAVKSELTERVSQILRSARDIDNDLCTVLDKVLSSDTIDADSSATSLSAAGDAGAKLGTLSIPTPPPLNDATAAQNAAWWATLSDAQRKRFAQDYPRLVGPRDGLDTTSRSSANMVILREEREKLQAERKSLEEEIRKKQGPGGRLQKPSLENDLESVNNRIKGLNDIEARVNRTKDLPDSSSEKYFLLHVDGQGDGTAAVSRGNPDTAQHVSTFVPGTGSDLGNMYSTMDRSERMADEARLAGATSQATISWHGYDAPDAIPNAMSGSYAEDAEPDLARFQEGLLEARSADAPERHNTLIGHSYGGTTVGKTVQDYELPVDDLVLVGSPGVDAPHASELNVPDGHVWATADENDPVAEAPVFDIDPTEEDFGAKVFESKSGTDGKWWQLGYDADSHSQYWDVGNPALKEMGNIIAGAAK</sequence>
<dbReference type="SUPFAM" id="SSF53474">
    <property type="entry name" value="alpha/beta-Hydrolases"/>
    <property type="match status" value="1"/>
</dbReference>
<comment type="caution">
    <text evidence="3">The sequence shown here is derived from an EMBL/GenBank/DDBJ whole genome shotgun (WGS) entry which is preliminary data.</text>
</comment>
<feature type="compositionally biased region" description="Basic and acidic residues" evidence="1">
    <location>
        <begin position="262"/>
        <end position="271"/>
    </location>
</feature>
<dbReference type="InterPro" id="IPR029058">
    <property type="entry name" value="AB_hydrolase_fold"/>
</dbReference>
<dbReference type="EMBL" id="VLJV01000001">
    <property type="protein sequence ID" value="TWH18562.1"/>
    <property type="molecule type" value="Genomic_DNA"/>
</dbReference>
<dbReference type="OrthoDB" id="5969911at2"/>
<organism evidence="3 4">
    <name type="scientific">Prauserella rugosa</name>
    <dbReference type="NCBI Taxonomy" id="43354"/>
    <lineage>
        <taxon>Bacteria</taxon>
        <taxon>Bacillati</taxon>
        <taxon>Actinomycetota</taxon>
        <taxon>Actinomycetes</taxon>
        <taxon>Pseudonocardiales</taxon>
        <taxon>Pseudonocardiaceae</taxon>
        <taxon>Prauserella</taxon>
    </lineage>
</organism>
<keyword evidence="3" id="KW-0378">Hydrolase</keyword>
<feature type="region of interest" description="Disordered" evidence="1">
    <location>
        <begin position="262"/>
        <end position="286"/>
    </location>
</feature>
<dbReference type="InterPro" id="IPR010427">
    <property type="entry name" value="DUF1023"/>
</dbReference>
<dbReference type="GO" id="GO:0016787">
    <property type="term" value="F:hydrolase activity"/>
    <property type="evidence" value="ECO:0007669"/>
    <property type="project" value="UniProtKB-KW"/>
</dbReference>
<name>A0A660C4Y5_9PSEU</name>
<reference evidence="3 4" key="1">
    <citation type="submission" date="2019-07" db="EMBL/GenBank/DDBJ databases">
        <title>R&amp;d 2014.</title>
        <authorList>
            <person name="Klenk H.-P."/>
        </authorList>
    </citation>
    <scope>NUCLEOTIDE SEQUENCE [LARGE SCALE GENOMIC DNA]</scope>
    <source>
        <strain evidence="3 4">DSM 43194</strain>
    </source>
</reference>
<evidence type="ECO:0000259" key="2">
    <source>
        <dbReference type="Pfam" id="PF06259"/>
    </source>
</evidence>
<dbReference type="RefSeq" id="WP_030534561.1">
    <property type="nucleotide sequence ID" value="NZ_JOIJ01000041.1"/>
</dbReference>
<evidence type="ECO:0000313" key="4">
    <source>
        <dbReference type="Proteomes" id="UP000317303"/>
    </source>
</evidence>
<proteinExistence type="predicted"/>
<accession>A0A660C4Y5</accession>
<dbReference type="AlphaFoldDB" id="A0A660C4Y5"/>
<dbReference type="Gene3D" id="3.40.50.1820">
    <property type="entry name" value="alpha/beta hydrolase"/>
    <property type="match status" value="1"/>
</dbReference>
<feature type="domain" description="DUF1023" evidence="2">
    <location>
        <begin position="325"/>
        <end position="496"/>
    </location>
</feature>
<dbReference type="Pfam" id="PF06259">
    <property type="entry name" value="Abhydrolase_8"/>
    <property type="match status" value="1"/>
</dbReference>
<evidence type="ECO:0000313" key="3">
    <source>
        <dbReference type="EMBL" id="TWH18562.1"/>
    </source>
</evidence>
<keyword evidence="4" id="KW-1185">Reference proteome</keyword>